<dbReference type="InterPro" id="IPR000073">
    <property type="entry name" value="AB_hydrolase_1"/>
</dbReference>
<dbReference type="PANTHER" id="PTHR46118:SF4">
    <property type="entry name" value="PROTEIN ABHD11"/>
    <property type="match status" value="1"/>
</dbReference>
<dbReference type="GO" id="GO:0005739">
    <property type="term" value="C:mitochondrion"/>
    <property type="evidence" value="ECO:0007669"/>
    <property type="project" value="TreeGrafter"/>
</dbReference>
<dbReference type="PANTHER" id="PTHR46118">
    <property type="entry name" value="PROTEIN ABHD11"/>
    <property type="match status" value="1"/>
</dbReference>
<name>A0AAV5RPE1_STABA</name>
<keyword evidence="5" id="KW-1185">Reference proteome</keyword>
<proteinExistence type="inferred from homology"/>
<evidence type="ECO:0000313" key="5">
    <source>
        <dbReference type="Proteomes" id="UP001362899"/>
    </source>
</evidence>
<sequence>MKLLRRAFSTGALDMAYEMHGSKTASRSIVFLHGLFGSKRTNRSVARSLAQKVDARIFCVDQRNHGDSPHSDVHNYAAMAADTALFIKKHGLEQPLLIGHSMGAKTALATSLLNPQLVSAVVSVDNSAVKKPLGAGFEEYIAGMQVADAAGPRSQQELRSILEPYGETTPVTEYLSSTFAKDKDGVYRCTLNLNTLSDSLPDIAGFDDCLENKQFVKPLLLIRATQSHFVPDSAVETTRKMFPNLQCVDIDAGHWLISEKPHEFVRICVDFVRSLKDF</sequence>
<keyword evidence="2" id="KW-0378">Hydrolase</keyword>
<dbReference type="Gene3D" id="3.40.50.1820">
    <property type="entry name" value="alpha/beta hydrolase"/>
    <property type="match status" value="1"/>
</dbReference>
<evidence type="ECO:0000256" key="2">
    <source>
        <dbReference type="ARBA" id="ARBA00022801"/>
    </source>
</evidence>
<comment type="caution">
    <text evidence="4">The sequence shown here is derived from an EMBL/GenBank/DDBJ whole genome shotgun (WGS) entry which is preliminary data.</text>
</comment>
<comment type="similarity">
    <text evidence="1">Belongs to the AB hydrolase superfamily.</text>
</comment>
<dbReference type="GO" id="GO:0052689">
    <property type="term" value="F:carboxylic ester hydrolase activity"/>
    <property type="evidence" value="ECO:0007669"/>
    <property type="project" value="TreeGrafter"/>
</dbReference>
<reference evidence="4 5" key="1">
    <citation type="journal article" date="2023" name="Elife">
        <title>Identification of key yeast species and microbe-microbe interactions impacting larval growth of Drosophila in the wild.</title>
        <authorList>
            <person name="Mure A."/>
            <person name="Sugiura Y."/>
            <person name="Maeda R."/>
            <person name="Honda K."/>
            <person name="Sakurai N."/>
            <person name="Takahashi Y."/>
            <person name="Watada M."/>
            <person name="Katoh T."/>
            <person name="Gotoh A."/>
            <person name="Gotoh Y."/>
            <person name="Taniguchi I."/>
            <person name="Nakamura K."/>
            <person name="Hayashi T."/>
            <person name="Katayama T."/>
            <person name="Uemura T."/>
            <person name="Hattori Y."/>
        </authorList>
    </citation>
    <scope>NUCLEOTIDE SEQUENCE [LARGE SCALE GENOMIC DNA]</scope>
    <source>
        <strain evidence="4 5">SB-73</strain>
    </source>
</reference>
<evidence type="ECO:0000256" key="1">
    <source>
        <dbReference type="ARBA" id="ARBA00008645"/>
    </source>
</evidence>
<gene>
    <name evidence="4" type="ORF">DASB73_035040</name>
</gene>
<dbReference type="EMBL" id="BTGC01000008">
    <property type="protein sequence ID" value="GMM52541.1"/>
    <property type="molecule type" value="Genomic_DNA"/>
</dbReference>
<protein>
    <submittedName>
        <fullName evidence="4">Imo32 protein</fullName>
    </submittedName>
</protein>
<dbReference type="Proteomes" id="UP001362899">
    <property type="component" value="Unassembled WGS sequence"/>
</dbReference>
<evidence type="ECO:0000259" key="3">
    <source>
        <dbReference type="Pfam" id="PF00561"/>
    </source>
</evidence>
<organism evidence="4 5">
    <name type="scientific">Starmerella bacillaris</name>
    <name type="common">Yeast</name>
    <name type="synonym">Candida zemplinina</name>
    <dbReference type="NCBI Taxonomy" id="1247836"/>
    <lineage>
        <taxon>Eukaryota</taxon>
        <taxon>Fungi</taxon>
        <taxon>Dikarya</taxon>
        <taxon>Ascomycota</taxon>
        <taxon>Saccharomycotina</taxon>
        <taxon>Dipodascomycetes</taxon>
        <taxon>Dipodascales</taxon>
        <taxon>Trichomonascaceae</taxon>
        <taxon>Starmerella</taxon>
    </lineage>
</organism>
<feature type="domain" description="AB hydrolase-1" evidence="3">
    <location>
        <begin position="29"/>
        <end position="261"/>
    </location>
</feature>
<dbReference type="SUPFAM" id="SSF53474">
    <property type="entry name" value="alpha/beta-Hydrolases"/>
    <property type="match status" value="1"/>
</dbReference>
<dbReference type="AlphaFoldDB" id="A0AAV5RPE1"/>
<evidence type="ECO:0000313" key="4">
    <source>
        <dbReference type="EMBL" id="GMM52541.1"/>
    </source>
</evidence>
<dbReference type="Pfam" id="PF00561">
    <property type="entry name" value="Abhydrolase_1"/>
    <property type="match status" value="1"/>
</dbReference>
<dbReference type="InterPro" id="IPR029058">
    <property type="entry name" value="AB_hydrolase_fold"/>
</dbReference>
<accession>A0AAV5RPE1</accession>